<dbReference type="InterPro" id="IPR051224">
    <property type="entry name" value="NiCoT_RcnA"/>
</dbReference>
<comment type="caution">
    <text evidence="14">The sequence shown here is derived from an EMBL/GenBank/DDBJ whole genome shotgun (WGS) entry which is preliminary data.</text>
</comment>
<keyword evidence="7 13" id="KW-0812">Transmembrane</keyword>
<dbReference type="PANTHER" id="PTHR40659">
    <property type="entry name" value="NICKEL/COBALT EFFLUX SYSTEM RCNA"/>
    <property type="match status" value="1"/>
</dbReference>
<evidence type="ECO:0000256" key="13">
    <source>
        <dbReference type="RuleBase" id="RU362101"/>
    </source>
</evidence>
<dbReference type="EMBL" id="JAJATZ010000007">
    <property type="protein sequence ID" value="MCB5200262.1"/>
    <property type="molecule type" value="Genomic_DNA"/>
</dbReference>
<feature type="transmembrane region" description="Helical" evidence="13">
    <location>
        <begin position="6"/>
        <end position="28"/>
    </location>
</feature>
<evidence type="ECO:0000256" key="8">
    <source>
        <dbReference type="ARBA" id="ARBA00022989"/>
    </source>
</evidence>
<keyword evidence="11 13" id="KW-0472">Membrane</keyword>
<comment type="subcellular location">
    <subcellularLocation>
        <location evidence="2 13">Cell membrane</location>
        <topology evidence="2 13">Multi-pass membrane protein</topology>
    </subcellularLocation>
</comment>
<dbReference type="Pfam" id="PF03824">
    <property type="entry name" value="NicO"/>
    <property type="match status" value="1"/>
</dbReference>
<feature type="transmembrane region" description="Helical" evidence="13">
    <location>
        <begin position="234"/>
        <end position="259"/>
    </location>
</feature>
<evidence type="ECO:0000256" key="4">
    <source>
        <dbReference type="ARBA" id="ARBA00022448"/>
    </source>
</evidence>
<keyword evidence="6" id="KW-0533">Nickel</keyword>
<evidence type="ECO:0000256" key="5">
    <source>
        <dbReference type="ARBA" id="ARBA00022475"/>
    </source>
</evidence>
<proteinExistence type="inferred from homology"/>
<evidence type="ECO:0000256" key="2">
    <source>
        <dbReference type="ARBA" id="ARBA00004651"/>
    </source>
</evidence>
<evidence type="ECO:0000256" key="9">
    <source>
        <dbReference type="ARBA" id="ARBA00023065"/>
    </source>
</evidence>
<evidence type="ECO:0000256" key="11">
    <source>
        <dbReference type="ARBA" id="ARBA00023136"/>
    </source>
</evidence>
<name>A0ABS8BWY6_9RHOB</name>
<dbReference type="PANTHER" id="PTHR40659:SF1">
    <property type="entry name" value="NICKEL_COBALT EFFLUX SYSTEM RCNA"/>
    <property type="match status" value="1"/>
</dbReference>
<evidence type="ECO:0000313" key="14">
    <source>
        <dbReference type="EMBL" id="MCB5200262.1"/>
    </source>
</evidence>
<evidence type="ECO:0000256" key="6">
    <source>
        <dbReference type="ARBA" id="ARBA00022596"/>
    </source>
</evidence>
<accession>A0ABS8BWY6</accession>
<keyword evidence="8 13" id="KW-1133">Transmembrane helix</keyword>
<keyword evidence="12" id="KW-0170">Cobalt</keyword>
<evidence type="ECO:0000256" key="7">
    <source>
        <dbReference type="ARBA" id="ARBA00022692"/>
    </source>
</evidence>
<evidence type="ECO:0000313" key="15">
    <source>
        <dbReference type="Proteomes" id="UP001138961"/>
    </source>
</evidence>
<reference evidence="14" key="1">
    <citation type="submission" date="2021-10" db="EMBL/GenBank/DDBJ databases">
        <title>Loktanella gaetbuli sp. nov., isolated from a tidal flat.</title>
        <authorList>
            <person name="Park S."/>
            <person name="Yoon J.-H."/>
        </authorList>
    </citation>
    <scope>NUCLEOTIDE SEQUENCE</scope>
    <source>
        <strain evidence="14">TSTF-M6</strain>
    </source>
</reference>
<feature type="transmembrane region" description="Helical" evidence="13">
    <location>
        <begin position="100"/>
        <end position="125"/>
    </location>
</feature>
<keyword evidence="15" id="KW-1185">Reference proteome</keyword>
<keyword evidence="3" id="KW-0171">Cobalt transport</keyword>
<dbReference type="RefSeq" id="WP_226748830.1">
    <property type="nucleotide sequence ID" value="NZ_JAJATZ010000007.1"/>
</dbReference>
<organism evidence="14 15">
    <name type="scientific">Loktanella gaetbuli</name>
    <dbReference type="NCBI Taxonomy" id="2881335"/>
    <lineage>
        <taxon>Bacteria</taxon>
        <taxon>Pseudomonadati</taxon>
        <taxon>Pseudomonadota</taxon>
        <taxon>Alphaproteobacteria</taxon>
        <taxon>Rhodobacterales</taxon>
        <taxon>Roseobacteraceae</taxon>
        <taxon>Loktanella</taxon>
    </lineage>
</organism>
<gene>
    <name evidence="14" type="ORF">LGQ03_13520</name>
</gene>
<feature type="transmembrane region" description="Helical" evidence="13">
    <location>
        <begin position="207"/>
        <end position="228"/>
    </location>
</feature>
<evidence type="ECO:0000256" key="1">
    <source>
        <dbReference type="ARBA" id="ARBA00002510"/>
    </source>
</evidence>
<feature type="transmembrane region" description="Helical" evidence="13">
    <location>
        <begin position="137"/>
        <end position="155"/>
    </location>
</feature>
<comment type="function">
    <text evidence="1">Efflux system for nickel and cobalt.</text>
</comment>
<dbReference type="InterPro" id="IPR011541">
    <property type="entry name" value="Ni/Co_transpt_high_affinity"/>
</dbReference>
<keyword evidence="10" id="KW-0921">Nickel transport</keyword>
<dbReference type="Proteomes" id="UP001138961">
    <property type="component" value="Unassembled WGS sequence"/>
</dbReference>
<evidence type="ECO:0000256" key="12">
    <source>
        <dbReference type="ARBA" id="ARBA00023285"/>
    </source>
</evidence>
<feature type="transmembrane region" description="Helical" evidence="13">
    <location>
        <begin position="280"/>
        <end position="301"/>
    </location>
</feature>
<evidence type="ECO:0000256" key="3">
    <source>
        <dbReference type="ARBA" id="ARBA00022426"/>
    </source>
</evidence>
<evidence type="ECO:0000256" key="10">
    <source>
        <dbReference type="ARBA" id="ARBA00023112"/>
    </source>
</evidence>
<comment type="similarity">
    <text evidence="13">Belongs to the NiCoT transporter (TC 2.A.52) family.</text>
</comment>
<sequence length="304" mass="30935">MRNVVWIAIAIGVLAVGWAVWGALAGAIGQWASATQRDVQNAMAASLRALRGGQPGALAGLWTLCFTYGFVHAAGPGHGKLVIGGYGLGARVPVGRLMGLAVVSSLAQALSAVVLVYLAIWVFGWGREQVGGVADGVMAPMSYAMIAGVGLWLFLRGGRKALAFRKPVSGHVDHHAHDHHDGVCASCGHAHAPTPAQAAGIRSVRDAVVIVGAIAIRPCTGALFLLILTYALGLVWAGIVGVFIMGIGTASLTGLVALTAVGLRESVLSQVASGAATARILVAVEILVGGVIALLAMQLLLGSL</sequence>
<keyword evidence="4 13" id="KW-0813">Transport</keyword>
<keyword evidence="9" id="KW-0406">Ion transport</keyword>
<keyword evidence="5" id="KW-1003">Cell membrane</keyword>
<protein>
    <recommendedName>
        <fullName evidence="13">Nickel/cobalt efflux system</fullName>
    </recommendedName>
</protein>